<accession>A0A0B6X1E3</accession>
<feature type="domain" description="Peptidase M16 N-terminal" evidence="2">
    <location>
        <begin position="21"/>
        <end position="167"/>
    </location>
</feature>
<evidence type="ECO:0000259" key="2">
    <source>
        <dbReference type="Pfam" id="PF00675"/>
    </source>
</evidence>
<organism evidence="4 5">
    <name type="scientific">Pyrinomonas methylaliphatogenes</name>
    <dbReference type="NCBI Taxonomy" id="454194"/>
    <lineage>
        <taxon>Bacteria</taxon>
        <taxon>Pseudomonadati</taxon>
        <taxon>Acidobacteriota</taxon>
        <taxon>Blastocatellia</taxon>
        <taxon>Blastocatellales</taxon>
        <taxon>Pyrinomonadaceae</taxon>
        <taxon>Pyrinomonas</taxon>
    </lineage>
</organism>
<comment type="similarity">
    <text evidence="1">Belongs to the peptidase M16 family.</text>
</comment>
<dbReference type="Gene3D" id="3.30.830.10">
    <property type="entry name" value="Metalloenzyme, LuxS/M16 peptidase-like"/>
    <property type="match status" value="2"/>
</dbReference>
<dbReference type="PANTHER" id="PTHR11851">
    <property type="entry name" value="METALLOPROTEASE"/>
    <property type="match status" value="1"/>
</dbReference>
<evidence type="ECO:0000259" key="3">
    <source>
        <dbReference type="Pfam" id="PF05193"/>
    </source>
</evidence>
<dbReference type="Pfam" id="PF00675">
    <property type="entry name" value="Peptidase_M16"/>
    <property type="match status" value="1"/>
</dbReference>
<reference evidence="4 5" key="2">
    <citation type="submission" date="2015-01" db="EMBL/GenBank/DDBJ databases">
        <title>Complete genome sequence of Pyrinomonas methylaliphatogenes type strain K22T.</title>
        <authorList>
            <person name="Lee K.C.Y."/>
            <person name="Power J.F."/>
            <person name="Dunfield P.F."/>
            <person name="Morgan X.C."/>
            <person name="Huttenhower C."/>
            <person name="Stott M.B."/>
        </authorList>
    </citation>
    <scope>NUCLEOTIDE SEQUENCE [LARGE SCALE GENOMIC DNA]</scope>
    <source>
        <strain evidence="4 5">K22</strain>
    </source>
</reference>
<proteinExistence type="inferred from homology"/>
<dbReference type="InterPro" id="IPR050361">
    <property type="entry name" value="MPP/UQCRC_Complex"/>
</dbReference>
<evidence type="ECO:0000313" key="5">
    <source>
        <dbReference type="Proteomes" id="UP000031518"/>
    </source>
</evidence>
<name>A0A0B6X1E3_9BACT</name>
<keyword evidence="5" id="KW-1185">Reference proteome</keyword>
<dbReference type="OrthoDB" id="9811314at2"/>
<protein>
    <submittedName>
        <fullName evidence="4">Predicted Zn-dependent peptidase</fullName>
    </submittedName>
</protein>
<dbReference type="InterPro" id="IPR007863">
    <property type="entry name" value="Peptidase_M16_C"/>
</dbReference>
<evidence type="ECO:0000313" key="4">
    <source>
        <dbReference type="EMBL" id="CDM67111.1"/>
    </source>
</evidence>
<dbReference type="Pfam" id="PF05193">
    <property type="entry name" value="Peptidase_M16_C"/>
    <property type="match status" value="1"/>
</dbReference>
<dbReference type="Proteomes" id="UP000031518">
    <property type="component" value="Unassembled WGS sequence"/>
</dbReference>
<dbReference type="InterPro" id="IPR011765">
    <property type="entry name" value="Pept_M16_N"/>
</dbReference>
<gene>
    <name evidence="4" type="ORF">PYK22_03160</name>
</gene>
<dbReference type="AlphaFoldDB" id="A0A0B6X1E3"/>
<dbReference type="STRING" id="454194.PYK22_03160"/>
<dbReference type="GO" id="GO:0046872">
    <property type="term" value="F:metal ion binding"/>
    <property type="evidence" value="ECO:0007669"/>
    <property type="project" value="InterPro"/>
</dbReference>
<feature type="domain" description="Peptidase M16 C-terminal" evidence="3">
    <location>
        <begin position="174"/>
        <end position="347"/>
    </location>
</feature>
<dbReference type="InterPro" id="IPR011249">
    <property type="entry name" value="Metalloenz_LuxS/M16"/>
</dbReference>
<dbReference type="SUPFAM" id="SSF63411">
    <property type="entry name" value="LuxS/MPP-like metallohydrolase"/>
    <property type="match status" value="2"/>
</dbReference>
<dbReference type="PANTHER" id="PTHR11851:SF49">
    <property type="entry name" value="MITOCHONDRIAL-PROCESSING PEPTIDASE SUBUNIT ALPHA"/>
    <property type="match status" value="1"/>
</dbReference>
<dbReference type="EMBL" id="CBXV010000008">
    <property type="protein sequence ID" value="CDM67111.1"/>
    <property type="molecule type" value="Genomic_DNA"/>
</dbReference>
<reference evidence="4 5" key="1">
    <citation type="submission" date="2013-12" db="EMBL/GenBank/DDBJ databases">
        <authorList>
            <person name="Stott M."/>
        </authorList>
    </citation>
    <scope>NUCLEOTIDE SEQUENCE [LARGE SCALE GENOMIC DNA]</scope>
    <source>
        <strain evidence="4 5">K22</strain>
    </source>
</reference>
<sequence>MFAREMRDQVRKTRLENGLTVITERMPWLRSATVGIWVRRGSRHEPAELNGICHFIEHAVFKGTLRRTALDIAIETDRLGGHLDAYTMHELTGFSLKVVDTAIEQAFDLLSDIVARPRFAPEDLAIEQRVILEEIKMVEDTPEELLAELFNDAFFPQHPLGRPIEGTPATVPTFDRERTLYFHRRSYAPRNIVVAAAGNIEHERLVELAAQVFSAVPSEDDAPSVERPTPAAPILIERKRDLEQAHMILAAPWPSARSEERFAANLLISILGGGTSSRLWQTIREERGLAYSVGAATSAFSDVGVFQVYAGTSPDQLGEVLDLSMRELRRIAREPVSDEELRLAKDQAISSILLGLESSSMRAGTLARQEIIHGRYIPPEETIELIERVTPEDLRDLARTYLQTERMAFGALGDLNGFRVDRARLEI</sequence>
<evidence type="ECO:0000256" key="1">
    <source>
        <dbReference type="ARBA" id="ARBA00007261"/>
    </source>
</evidence>